<dbReference type="GO" id="GO:0006515">
    <property type="term" value="P:protein quality control for misfolded or incompletely synthesized proteins"/>
    <property type="evidence" value="ECO:0007669"/>
    <property type="project" value="TreeGrafter"/>
</dbReference>
<dbReference type="CDD" id="cd07016">
    <property type="entry name" value="S14_ClpP_1"/>
    <property type="match status" value="1"/>
</dbReference>
<dbReference type="GO" id="GO:0009368">
    <property type="term" value="C:endopeptidase Clp complex"/>
    <property type="evidence" value="ECO:0007669"/>
    <property type="project" value="TreeGrafter"/>
</dbReference>
<evidence type="ECO:0000256" key="5">
    <source>
        <dbReference type="ARBA" id="ARBA00022825"/>
    </source>
</evidence>
<dbReference type="STRING" id="847.BRW83_1941"/>
<evidence type="ECO:0000256" key="6">
    <source>
        <dbReference type="RuleBase" id="RU003567"/>
    </source>
</evidence>
<dbReference type="eggNOG" id="COG0740">
    <property type="taxonomic scope" value="Bacteria"/>
</dbReference>
<name>C3X7W8_OXAFO</name>
<comment type="similarity">
    <text evidence="1 6">Belongs to the peptidase S14 family.</text>
</comment>
<proteinExistence type="inferred from homology"/>
<protein>
    <recommendedName>
        <fullName evidence="6">ATP-dependent Clp protease proteolytic subunit</fullName>
    </recommendedName>
</protein>
<dbReference type="Proteomes" id="UP000005089">
    <property type="component" value="Unassembled WGS sequence"/>
</dbReference>
<keyword evidence="2" id="KW-0963">Cytoplasm</keyword>
<keyword evidence="5" id="KW-0720">Serine protease</keyword>
<organism evidence="7 8">
    <name type="scientific">Oxalobacter formigenes OXCC13</name>
    <dbReference type="NCBI Taxonomy" id="556269"/>
    <lineage>
        <taxon>Bacteria</taxon>
        <taxon>Pseudomonadati</taxon>
        <taxon>Pseudomonadota</taxon>
        <taxon>Betaproteobacteria</taxon>
        <taxon>Burkholderiales</taxon>
        <taxon>Oxalobacteraceae</taxon>
        <taxon>Oxalobacter</taxon>
    </lineage>
</organism>
<gene>
    <name evidence="7" type="primary">clpP</name>
    <name evidence="7" type="ORF">OFBG_00322</name>
</gene>
<evidence type="ECO:0000313" key="7">
    <source>
        <dbReference type="EMBL" id="EEO29294.1"/>
    </source>
</evidence>
<dbReference type="InterPro" id="IPR023562">
    <property type="entry name" value="ClpP/TepA"/>
</dbReference>
<dbReference type="GeneID" id="77135773"/>
<keyword evidence="8" id="KW-1185">Reference proteome</keyword>
<dbReference type="AlphaFoldDB" id="C3X7W8"/>
<reference evidence="7 8" key="1">
    <citation type="submission" date="2009-02" db="EMBL/GenBank/DDBJ databases">
        <title>The Genome Sequence of Oxalobacter formigenes OXCC13.</title>
        <authorList>
            <consortium name="The Broad Institute Genome Sequencing Platform"/>
            <person name="Ward D."/>
            <person name="Young S.K."/>
            <person name="Kodira C.D."/>
            <person name="Zeng Q."/>
            <person name="Koehrsen M."/>
            <person name="Alvarado L."/>
            <person name="Berlin A."/>
            <person name="Borenstein D."/>
            <person name="Chen Z."/>
            <person name="Engels R."/>
            <person name="Freedman E."/>
            <person name="Gellesch M."/>
            <person name="Goldberg J."/>
            <person name="Griggs A."/>
            <person name="Gujja S."/>
            <person name="Heiman D."/>
            <person name="Hepburn T."/>
            <person name="Howarth C."/>
            <person name="Jen D."/>
            <person name="Larson L."/>
            <person name="Lewis B."/>
            <person name="Mehta T."/>
            <person name="Park D."/>
            <person name="Pearson M."/>
            <person name="Roberts A."/>
            <person name="Saif S."/>
            <person name="Shea T."/>
            <person name="Shenoy N."/>
            <person name="Sisk P."/>
            <person name="Stolte C."/>
            <person name="Sykes S."/>
            <person name="Walk T."/>
            <person name="White J."/>
            <person name="Yandava C."/>
            <person name="Allison M.J."/>
            <person name="Lander E."/>
            <person name="Nusbaum C."/>
            <person name="Galagan J."/>
            <person name="Birren B."/>
        </authorList>
    </citation>
    <scope>NUCLEOTIDE SEQUENCE [LARGE SCALE GENOMIC DNA]</scope>
    <source>
        <strain evidence="7 8">OXCC13</strain>
    </source>
</reference>
<keyword evidence="3" id="KW-0645">Protease</keyword>
<dbReference type="PANTHER" id="PTHR10381:SF70">
    <property type="entry name" value="ATP-DEPENDENT CLP PROTEASE PROTEOLYTIC SUBUNIT"/>
    <property type="match status" value="1"/>
</dbReference>
<dbReference type="GO" id="GO:0004252">
    <property type="term" value="F:serine-type endopeptidase activity"/>
    <property type="evidence" value="ECO:0007669"/>
    <property type="project" value="InterPro"/>
</dbReference>
<evidence type="ECO:0000313" key="8">
    <source>
        <dbReference type="Proteomes" id="UP000005089"/>
    </source>
</evidence>
<evidence type="ECO:0000256" key="3">
    <source>
        <dbReference type="ARBA" id="ARBA00022670"/>
    </source>
</evidence>
<dbReference type="RefSeq" id="WP_005879666.1">
    <property type="nucleotide sequence ID" value="NZ_CP019430.1"/>
</dbReference>
<dbReference type="HOGENOM" id="CLU_052762_3_1_4"/>
<sequence>MSLIVLPEIKSDFKLSAAQFDLRPDAVDRWLPDVKSATESAATISILDTIGENMEGGGITAKRIAAVLRNAEGSDIVVDINSPGGNFFEGVAIYNQLREHKGKVTCRVLSLAASAASVIAMAGDEILMGEGAFLMIHNAWAVAVGNRHDLAEASALMTPFDDAMASLYASRSGLDKKFVSEMMDKETWLSADQAIEDGFATGKISVESVHSEGAGRKKPLAMIEAAMAKAGYSRSARRGALKSLFESGTPCAAEPAKPCAGTEATALIKSLLHSMKN</sequence>
<keyword evidence="4 7" id="KW-0378">Hydrolase</keyword>
<evidence type="ECO:0000256" key="4">
    <source>
        <dbReference type="ARBA" id="ARBA00022801"/>
    </source>
</evidence>
<dbReference type="GO" id="GO:0004176">
    <property type="term" value="F:ATP-dependent peptidase activity"/>
    <property type="evidence" value="ECO:0007669"/>
    <property type="project" value="InterPro"/>
</dbReference>
<dbReference type="PRINTS" id="PR00127">
    <property type="entry name" value="CLPPROTEASEP"/>
</dbReference>
<dbReference type="InterPro" id="IPR001907">
    <property type="entry name" value="ClpP"/>
</dbReference>
<dbReference type="Gene3D" id="3.90.226.10">
    <property type="entry name" value="2-enoyl-CoA Hydratase, Chain A, domain 1"/>
    <property type="match status" value="1"/>
</dbReference>
<accession>C3X7W8</accession>
<evidence type="ECO:0000256" key="2">
    <source>
        <dbReference type="ARBA" id="ARBA00022490"/>
    </source>
</evidence>
<dbReference type="OrthoDB" id="9806592at2"/>
<dbReference type="EMBL" id="GG658170">
    <property type="protein sequence ID" value="EEO29294.1"/>
    <property type="molecule type" value="Genomic_DNA"/>
</dbReference>
<dbReference type="GO" id="GO:0051117">
    <property type="term" value="F:ATPase binding"/>
    <property type="evidence" value="ECO:0007669"/>
    <property type="project" value="TreeGrafter"/>
</dbReference>
<dbReference type="NCBIfam" id="NF045542">
    <property type="entry name" value="Clp_rel_HeadMat"/>
    <property type="match status" value="1"/>
</dbReference>
<dbReference type="InterPro" id="IPR029045">
    <property type="entry name" value="ClpP/crotonase-like_dom_sf"/>
</dbReference>
<dbReference type="PANTHER" id="PTHR10381">
    <property type="entry name" value="ATP-DEPENDENT CLP PROTEASE PROTEOLYTIC SUBUNIT"/>
    <property type="match status" value="1"/>
</dbReference>
<dbReference type="SUPFAM" id="SSF52096">
    <property type="entry name" value="ClpP/crotonase"/>
    <property type="match status" value="1"/>
</dbReference>
<dbReference type="Pfam" id="PF00574">
    <property type="entry name" value="CLP_protease"/>
    <property type="match status" value="1"/>
</dbReference>
<evidence type="ECO:0000256" key="1">
    <source>
        <dbReference type="ARBA" id="ARBA00007039"/>
    </source>
</evidence>